<dbReference type="SUPFAM" id="SSF55545">
    <property type="entry name" value="beta-N-acetylhexosaminidase-like domain"/>
    <property type="match status" value="1"/>
</dbReference>
<gene>
    <name evidence="3" type="ORF">GALL_230200</name>
</gene>
<accession>A0A1J5RFY0</accession>
<dbReference type="Gene3D" id="1.20.58.2150">
    <property type="match status" value="1"/>
</dbReference>
<comment type="caution">
    <text evidence="3">The sequence shown here is derived from an EMBL/GenBank/DDBJ whole genome shotgun (WGS) entry which is preliminary data.</text>
</comment>
<organism evidence="3">
    <name type="scientific">mine drainage metagenome</name>
    <dbReference type="NCBI Taxonomy" id="410659"/>
    <lineage>
        <taxon>unclassified sequences</taxon>
        <taxon>metagenomes</taxon>
        <taxon>ecological metagenomes</taxon>
    </lineage>
</organism>
<dbReference type="Gene3D" id="3.30.379.10">
    <property type="entry name" value="Chitobiase/beta-hexosaminidase domain 2-like"/>
    <property type="match status" value="1"/>
</dbReference>
<evidence type="ECO:0000313" key="3">
    <source>
        <dbReference type="EMBL" id="OIQ95006.1"/>
    </source>
</evidence>
<dbReference type="InterPro" id="IPR042301">
    <property type="entry name" value="GH115_sf"/>
</dbReference>
<dbReference type="PANTHER" id="PTHR37842">
    <property type="match status" value="1"/>
</dbReference>
<dbReference type="PANTHER" id="PTHR37842:SF2">
    <property type="entry name" value="GYLCOSYL HYDROLASE 115 C-TERMINAL DOMAIN-CONTAINING PROTEIN"/>
    <property type="match status" value="1"/>
</dbReference>
<dbReference type="Pfam" id="PF15979">
    <property type="entry name" value="Glyco_hydro_115"/>
    <property type="match status" value="1"/>
</dbReference>
<dbReference type="GO" id="GO:0016787">
    <property type="term" value="F:hydrolase activity"/>
    <property type="evidence" value="ECO:0007669"/>
    <property type="project" value="UniProtKB-KW"/>
</dbReference>
<dbReference type="Pfam" id="PF17829">
    <property type="entry name" value="GH115_C"/>
    <property type="match status" value="1"/>
</dbReference>
<dbReference type="Gene3D" id="2.60.120.1620">
    <property type="match status" value="1"/>
</dbReference>
<evidence type="ECO:0000256" key="1">
    <source>
        <dbReference type="ARBA" id="ARBA00022801"/>
    </source>
</evidence>
<evidence type="ECO:0000259" key="2">
    <source>
        <dbReference type="Pfam" id="PF17829"/>
    </source>
</evidence>
<protein>
    <recommendedName>
        <fullName evidence="2">Gylcosyl hydrolase 115 C-terminal domain-containing protein</fullName>
    </recommendedName>
</protein>
<dbReference type="InterPro" id="IPR041437">
    <property type="entry name" value="GH115_C"/>
</dbReference>
<sequence length="836" mass="92129">MPRANDSAMRAALLLFLTSVALTLRAAPLLSPEPKPGDFPLVKEGRAAAFLLEPTADPAVSRAADDVRGDIASVAGVRPALEHALPATDAGPTVLVGVVGRSALLDRLAAQGSIDVGRLRGAWESYQIQTVRDPFPGCPQALVIAGSDRRGAIYGLYELSSAIGVSPWHWWDDLPPRKRQDLTIAAGAHRFGPPSVKYRGIFLNDEDWGLRPWASHTFDPATGNIGPKTYAKVFELLLRLRANTLWPAMHPGTKPFNAYPEDKALADQYGIVMGSSHAEPMLRDNVGEWTAPPGNYNYLTHRKEVLDYWARRVRENGRYENIYTVGMRGIHDSAMQGPKTDAERIRVLEQVFADQRSLLANYVNPDLGAVPQMFCAYKEVLDLYRKGLRVPDDVTIVWPDDNYGYLRNYTTPADRARSGGFGVYYHLSYLGRPMAYLWLCSTPPALVWEEMEKSFQLGADRMWIVNVGDLKPAEIPLQFFMELAWDARRWGANAQPDYLREWSTQTFGLDEGPAIAAVLQEYYLLNFQRKPEQLQWWLPRTPRMPSTLTDEEVSERLAAYAGLVNDVQAIGIRMPTRLQNAFFELVEYPVVGSALANQRFFLGERGDTAAAREADQQLVDLTHQYNQVIAGGKWNRILALEPADGQWSSMRIARWTPPPAPRAAVPAPRSGTYVAVVGGHFTQSMPAGGAVWTAVPGLGRTGDAATVIPFTAPSLPLSAADEAPRMDYALKIPRPGLFTLHIQFLPTHPISGRQLRVAVALDNQPPRLVVLEDAQSGSAWAQGVLGEVREASVPLEVPKRGGHVLHVYGLQPGVVIDKLLIDLGGLTPSYLGPPAQ</sequence>
<proteinExistence type="predicted"/>
<keyword evidence="1" id="KW-0378">Hydrolase</keyword>
<dbReference type="AlphaFoldDB" id="A0A1J5RFY0"/>
<reference evidence="3" key="1">
    <citation type="submission" date="2016-10" db="EMBL/GenBank/DDBJ databases">
        <title>Sequence of Gallionella enrichment culture.</title>
        <authorList>
            <person name="Poehlein A."/>
            <person name="Muehling M."/>
            <person name="Daniel R."/>
        </authorList>
    </citation>
    <scope>NUCLEOTIDE SEQUENCE</scope>
</reference>
<dbReference type="Gene3D" id="3.20.20.520">
    <property type="entry name" value="Glycosyl hydrolase family 115"/>
    <property type="match status" value="1"/>
</dbReference>
<dbReference type="InterPro" id="IPR029018">
    <property type="entry name" value="Hex-like_dom2"/>
</dbReference>
<feature type="domain" description="Gylcosyl hydrolase 115 C-terminal" evidence="2">
    <location>
        <begin position="672"/>
        <end position="834"/>
    </location>
</feature>
<name>A0A1J5RFY0_9ZZZZ</name>
<dbReference type="EMBL" id="MLJW01000175">
    <property type="protein sequence ID" value="OIQ95006.1"/>
    <property type="molecule type" value="Genomic_DNA"/>
</dbReference>
<dbReference type="InterPro" id="IPR031924">
    <property type="entry name" value="GH115"/>
</dbReference>